<gene>
    <name evidence="3" type="ORF">SAMN05428642_101807</name>
</gene>
<accession>A0A1K2ICU5</accession>
<dbReference type="InterPro" id="IPR006016">
    <property type="entry name" value="UspA"/>
</dbReference>
<evidence type="ECO:0000313" key="4">
    <source>
        <dbReference type="Proteomes" id="UP000182544"/>
    </source>
</evidence>
<dbReference type="SUPFAM" id="SSF52402">
    <property type="entry name" value="Adenine nucleotide alpha hydrolases-like"/>
    <property type="match status" value="1"/>
</dbReference>
<proteinExistence type="inferred from homology"/>
<dbReference type="PANTHER" id="PTHR46268:SF6">
    <property type="entry name" value="UNIVERSAL STRESS PROTEIN UP12"/>
    <property type="match status" value="1"/>
</dbReference>
<dbReference type="PANTHER" id="PTHR46268">
    <property type="entry name" value="STRESS RESPONSE PROTEIN NHAX"/>
    <property type="match status" value="1"/>
</dbReference>
<dbReference type="AlphaFoldDB" id="A0A1K2ICU5"/>
<dbReference type="EMBL" id="FPKV01000001">
    <property type="protein sequence ID" value="SFZ90217.1"/>
    <property type="molecule type" value="Genomic_DNA"/>
</dbReference>
<reference evidence="3 4" key="1">
    <citation type="submission" date="2016-10" db="EMBL/GenBank/DDBJ databases">
        <authorList>
            <person name="de Groot N.N."/>
        </authorList>
    </citation>
    <scope>NUCLEOTIDE SEQUENCE [LARGE SCALE GENOMIC DNA]</scope>
    <source>
        <strain evidence="3 4">DSM 18180</strain>
    </source>
</reference>
<dbReference type="STRING" id="369401.SAMN05428642_101807"/>
<evidence type="ECO:0000256" key="1">
    <source>
        <dbReference type="ARBA" id="ARBA00008791"/>
    </source>
</evidence>
<dbReference type="Pfam" id="PF00582">
    <property type="entry name" value="Usp"/>
    <property type="match status" value="1"/>
</dbReference>
<dbReference type="CDD" id="cd00293">
    <property type="entry name" value="USP-like"/>
    <property type="match status" value="1"/>
</dbReference>
<keyword evidence="4" id="KW-1185">Reference proteome</keyword>
<protein>
    <submittedName>
        <fullName evidence="3">Nucleotide-binding universal stress protein, UspA family</fullName>
    </submittedName>
</protein>
<evidence type="ECO:0000259" key="2">
    <source>
        <dbReference type="Pfam" id="PF00582"/>
    </source>
</evidence>
<comment type="similarity">
    <text evidence="1">Belongs to the universal stress protein A family.</text>
</comment>
<sequence>MALKPFKSIGIGIAYSPNLKANLFEAARLSVFFSSKLFLIHVGEASEDKINVLSVILKSFEKDNLDYEVVFKPGEPVDVILSTSEEKKIDLLILGAVQRERFLKYYVGSIARKITRQAKCSILLLIKPSVERNPCQHIVVNGLKDPRTEQTITSAFYVANKLKAEKITIVEEIKRDEISVKVDDDKSLRRATIMKERIKLRENSRIKEIISHIPEEYTKNKIIKLQPIFGKQGYSIGHYAQITRADLLVMNAPRKMTFWDRLFPHDIEHILTELPTDVLILQ</sequence>
<dbReference type="Gene3D" id="3.40.50.12370">
    <property type="match status" value="1"/>
</dbReference>
<organism evidence="3 4">
    <name type="scientific">Flaviramulus basaltis</name>
    <dbReference type="NCBI Taxonomy" id="369401"/>
    <lineage>
        <taxon>Bacteria</taxon>
        <taxon>Pseudomonadati</taxon>
        <taxon>Bacteroidota</taxon>
        <taxon>Flavobacteriia</taxon>
        <taxon>Flavobacteriales</taxon>
        <taxon>Flavobacteriaceae</taxon>
        <taxon>Flaviramulus</taxon>
    </lineage>
</organism>
<name>A0A1K2ICU5_9FLAO</name>
<dbReference type="OrthoDB" id="946689at2"/>
<dbReference type="Proteomes" id="UP000182544">
    <property type="component" value="Unassembled WGS sequence"/>
</dbReference>
<feature type="domain" description="UspA" evidence="2">
    <location>
        <begin position="58"/>
        <end position="124"/>
    </location>
</feature>
<dbReference type="RefSeq" id="WP_072400446.1">
    <property type="nucleotide sequence ID" value="NZ_FPKV01000001.1"/>
</dbReference>
<evidence type="ECO:0000313" key="3">
    <source>
        <dbReference type="EMBL" id="SFZ90217.1"/>
    </source>
</evidence>